<protein>
    <submittedName>
        <fullName evidence="2">Uncharacterized protein</fullName>
    </submittedName>
</protein>
<accession>A0A7R8ZCE2</accession>
<evidence type="ECO:0000313" key="2">
    <source>
        <dbReference type="EMBL" id="CAD7204408.1"/>
    </source>
</evidence>
<evidence type="ECO:0000256" key="1">
    <source>
        <dbReference type="SAM" id="MobiDB-lite"/>
    </source>
</evidence>
<feature type="compositionally biased region" description="Acidic residues" evidence="1">
    <location>
        <begin position="121"/>
        <end position="133"/>
    </location>
</feature>
<feature type="compositionally biased region" description="Basic and acidic residues" evidence="1">
    <location>
        <begin position="134"/>
        <end position="147"/>
    </location>
</feature>
<dbReference type="AlphaFoldDB" id="A0A7R8ZCE2"/>
<gene>
    <name evidence="2" type="ORF">TDIB3V08_LOCUS10567</name>
</gene>
<name>A0A7R8ZCE2_TIMDO</name>
<feature type="region of interest" description="Disordered" evidence="1">
    <location>
        <begin position="1"/>
        <end position="24"/>
    </location>
</feature>
<proteinExistence type="predicted"/>
<organism evidence="2">
    <name type="scientific">Timema douglasi</name>
    <name type="common">Walking stick</name>
    <dbReference type="NCBI Taxonomy" id="61478"/>
    <lineage>
        <taxon>Eukaryota</taxon>
        <taxon>Metazoa</taxon>
        <taxon>Ecdysozoa</taxon>
        <taxon>Arthropoda</taxon>
        <taxon>Hexapoda</taxon>
        <taxon>Insecta</taxon>
        <taxon>Pterygota</taxon>
        <taxon>Neoptera</taxon>
        <taxon>Polyneoptera</taxon>
        <taxon>Phasmatodea</taxon>
        <taxon>Timematodea</taxon>
        <taxon>Timematoidea</taxon>
        <taxon>Timematidae</taxon>
        <taxon>Timema</taxon>
    </lineage>
</organism>
<reference evidence="2" key="1">
    <citation type="submission" date="2020-11" db="EMBL/GenBank/DDBJ databases">
        <authorList>
            <person name="Tran Van P."/>
        </authorList>
    </citation>
    <scope>NUCLEOTIDE SEQUENCE</scope>
</reference>
<feature type="compositionally biased region" description="Polar residues" evidence="1">
    <location>
        <begin position="1"/>
        <end position="10"/>
    </location>
</feature>
<dbReference type="EMBL" id="OA572296">
    <property type="protein sequence ID" value="CAD7204408.1"/>
    <property type="molecule type" value="Genomic_DNA"/>
</dbReference>
<feature type="region of interest" description="Disordered" evidence="1">
    <location>
        <begin position="121"/>
        <end position="147"/>
    </location>
</feature>
<sequence>MARRSTSSKMLNLGPCDQEGGHKTNGSRSVITYYQYNTTIGNCFKKAGFKVTDEPEPESLQEEEENCETLAEWNQIIAACSSNENDQQPTFEYFVRMDDDVLVSEELTDDDIISEFLEIEQEEEEEGCETCEEPLERVSKRDAERAL</sequence>